<dbReference type="InterPro" id="IPR001568">
    <property type="entry name" value="RNase_T2-like"/>
</dbReference>
<dbReference type="AlphaFoldDB" id="A0A026WAK0"/>
<dbReference type="OMA" id="TNCHIGS"/>
<dbReference type="Proteomes" id="UP000279307">
    <property type="component" value="Chromosome 3"/>
</dbReference>
<dbReference type="EMBL" id="KK107295">
    <property type="protein sequence ID" value="EZA53085.1"/>
    <property type="molecule type" value="Genomic_DNA"/>
</dbReference>
<feature type="active site" evidence="3">
    <location>
        <position position="128"/>
    </location>
</feature>
<dbReference type="PANTHER" id="PTHR11240">
    <property type="entry name" value="RIBONUCLEASE T2"/>
    <property type="match status" value="1"/>
</dbReference>
<dbReference type="Proteomes" id="UP000053097">
    <property type="component" value="Unassembled WGS sequence"/>
</dbReference>
<proteinExistence type="inferred from homology"/>
<evidence type="ECO:0000313" key="7">
    <source>
        <dbReference type="EMBL" id="RLU24919.1"/>
    </source>
</evidence>
<evidence type="ECO:0000256" key="2">
    <source>
        <dbReference type="ARBA" id="ARBA00023157"/>
    </source>
</evidence>
<organism evidence="6 8">
    <name type="scientific">Ooceraea biroi</name>
    <name type="common">Clonal raider ant</name>
    <name type="synonym">Cerapachys biroi</name>
    <dbReference type="NCBI Taxonomy" id="2015173"/>
    <lineage>
        <taxon>Eukaryota</taxon>
        <taxon>Metazoa</taxon>
        <taxon>Ecdysozoa</taxon>
        <taxon>Arthropoda</taxon>
        <taxon>Hexapoda</taxon>
        <taxon>Insecta</taxon>
        <taxon>Pterygota</taxon>
        <taxon>Neoptera</taxon>
        <taxon>Endopterygota</taxon>
        <taxon>Hymenoptera</taxon>
        <taxon>Apocrita</taxon>
        <taxon>Aculeata</taxon>
        <taxon>Formicoidea</taxon>
        <taxon>Formicidae</taxon>
        <taxon>Dorylinae</taxon>
        <taxon>Ooceraea</taxon>
    </lineage>
</organism>
<dbReference type="Gene3D" id="3.90.730.10">
    <property type="entry name" value="Ribonuclease T2-like"/>
    <property type="match status" value="1"/>
</dbReference>
<dbReference type="SUPFAM" id="SSF55895">
    <property type="entry name" value="Ribonuclease Rh-like"/>
    <property type="match status" value="1"/>
</dbReference>
<feature type="active site" evidence="3">
    <location>
        <position position="72"/>
    </location>
</feature>
<accession>A0A026WAK0</accession>
<dbReference type="InterPro" id="IPR036430">
    <property type="entry name" value="RNase_T2-like_sf"/>
</dbReference>
<evidence type="ECO:0000313" key="8">
    <source>
        <dbReference type="Proteomes" id="UP000053097"/>
    </source>
</evidence>
<evidence type="ECO:0000256" key="3">
    <source>
        <dbReference type="PIRSR" id="PIRSR633697-1"/>
    </source>
</evidence>
<dbReference type="GO" id="GO:0006401">
    <property type="term" value="P:RNA catabolic process"/>
    <property type="evidence" value="ECO:0007669"/>
    <property type="project" value="TreeGrafter"/>
</dbReference>
<dbReference type="GO" id="GO:0003723">
    <property type="term" value="F:RNA binding"/>
    <property type="evidence" value="ECO:0007669"/>
    <property type="project" value="InterPro"/>
</dbReference>
<dbReference type="CDD" id="cd01061">
    <property type="entry name" value="RNase_T2_euk"/>
    <property type="match status" value="1"/>
</dbReference>
<comment type="similarity">
    <text evidence="1 4">Belongs to the RNase T2 family.</text>
</comment>
<dbReference type="STRING" id="2015173.A0A026WAK0"/>
<reference evidence="6 8" key="1">
    <citation type="journal article" date="2014" name="Curr. Biol.">
        <title>The genome of the clonal raider ant Cerapachys biroi.</title>
        <authorList>
            <person name="Oxley P.R."/>
            <person name="Ji L."/>
            <person name="Fetter-Pruneda I."/>
            <person name="McKenzie S.K."/>
            <person name="Li C."/>
            <person name="Hu H."/>
            <person name="Zhang G."/>
            <person name="Kronauer D.J."/>
        </authorList>
    </citation>
    <scope>NUCLEOTIDE SEQUENCE [LARGE SCALE GENOMIC DNA]</scope>
</reference>
<evidence type="ECO:0000256" key="1">
    <source>
        <dbReference type="ARBA" id="ARBA00007469"/>
    </source>
</evidence>
<keyword evidence="2" id="KW-1015">Disulfide bond</keyword>
<keyword evidence="8" id="KW-1185">Reference proteome</keyword>
<dbReference type="PROSITE" id="PS00531">
    <property type="entry name" value="RNASE_T2_2"/>
    <property type="match status" value="1"/>
</dbReference>
<dbReference type="InterPro" id="IPR033697">
    <property type="entry name" value="Ribonuclease_T2_eukaryotic"/>
</dbReference>
<sequence length="251" mass="29374">MRKHNITLFVLLLSLLCVTHGFNRRRRQRFTSNEFDVLMFTQRWPPTACFVWKENSESRSCSLPKREEWTIHGIWPTKYHTIGPEYCNDLPFNPNMLAPLESELKENWIDIQNGSRPYTFWKHEWDKHGTCAITVQALNSEYNYFLAALNLLDTYNMIDVLAKASILPGQRYMVQDILAGIEKVLGKRSQVMCAKNEKTGESYMVEIRTCFDKTLQLVDCDGIVSFPTNCNRREPITYPSNVPRYYNVIQI</sequence>
<dbReference type="PANTHER" id="PTHR11240:SF22">
    <property type="entry name" value="RIBONUCLEASE T2"/>
    <property type="match status" value="1"/>
</dbReference>
<protein>
    <submittedName>
        <fullName evidence="6">Ribonuclease Oy</fullName>
    </submittedName>
</protein>
<feature type="chain" id="PRO_5036288934" evidence="5">
    <location>
        <begin position="22"/>
        <end position="251"/>
    </location>
</feature>
<dbReference type="InterPro" id="IPR033130">
    <property type="entry name" value="RNase_T2_His_AS_2"/>
</dbReference>
<gene>
    <name evidence="7" type="ORF">DMN91_003010</name>
    <name evidence="6" type="ORF">X777_07263</name>
</gene>
<evidence type="ECO:0000256" key="5">
    <source>
        <dbReference type="SAM" id="SignalP"/>
    </source>
</evidence>
<dbReference type="Pfam" id="PF00445">
    <property type="entry name" value="Ribonuclease_T2"/>
    <property type="match status" value="1"/>
</dbReference>
<evidence type="ECO:0000313" key="6">
    <source>
        <dbReference type="EMBL" id="EZA53085.1"/>
    </source>
</evidence>
<dbReference type="GO" id="GO:0005576">
    <property type="term" value="C:extracellular region"/>
    <property type="evidence" value="ECO:0007669"/>
    <property type="project" value="TreeGrafter"/>
</dbReference>
<dbReference type="GO" id="GO:0033897">
    <property type="term" value="F:ribonuclease T2 activity"/>
    <property type="evidence" value="ECO:0007669"/>
    <property type="project" value="InterPro"/>
</dbReference>
<feature type="active site" evidence="3">
    <location>
        <position position="124"/>
    </location>
</feature>
<name>A0A026WAK0_OOCBI</name>
<feature type="signal peptide" evidence="5">
    <location>
        <begin position="1"/>
        <end position="21"/>
    </location>
</feature>
<keyword evidence="5" id="KW-0732">Signal</keyword>
<evidence type="ECO:0000256" key="4">
    <source>
        <dbReference type="RuleBase" id="RU004328"/>
    </source>
</evidence>
<reference evidence="7" key="3">
    <citation type="submission" date="2018-07" db="EMBL/GenBank/DDBJ databases">
        <authorList>
            <person name="Mckenzie S.K."/>
            <person name="Kronauer D.J.C."/>
        </authorList>
    </citation>
    <scope>NUCLEOTIDE SEQUENCE</scope>
    <source>
        <strain evidence="7">Clonal line C1</strain>
    </source>
</reference>
<dbReference type="EMBL" id="QOIP01000003">
    <property type="protein sequence ID" value="RLU24919.1"/>
    <property type="molecule type" value="Genomic_DNA"/>
</dbReference>
<reference evidence="7" key="2">
    <citation type="journal article" date="2018" name="Genome Res.">
        <title>The genomic architecture and molecular evolution of ant odorant receptors.</title>
        <authorList>
            <person name="McKenzie S.K."/>
            <person name="Kronauer D.J.C."/>
        </authorList>
    </citation>
    <scope>NUCLEOTIDE SEQUENCE [LARGE SCALE GENOMIC DNA]</scope>
    <source>
        <strain evidence="7">Clonal line C1</strain>
    </source>
</reference>